<keyword evidence="3" id="KW-1185">Reference proteome</keyword>
<dbReference type="GO" id="GO:0016787">
    <property type="term" value="F:hydrolase activity"/>
    <property type="evidence" value="ECO:0007669"/>
    <property type="project" value="UniProtKB-KW"/>
</dbReference>
<keyword evidence="2" id="KW-0378">Hydrolase</keyword>
<organism evidence="2 3">
    <name type="scientific">Mesoterricola silvestris</name>
    <dbReference type="NCBI Taxonomy" id="2927979"/>
    <lineage>
        <taxon>Bacteria</taxon>
        <taxon>Pseudomonadati</taxon>
        <taxon>Acidobacteriota</taxon>
        <taxon>Holophagae</taxon>
        <taxon>Holophagales</taxon>
        <taxon>Holophagaceae</taxon>
        <taxon>Mesoterricola</taxon>
    </lineage>
</organism>
<evidence type="ECO:0000313" key="3">
    <source>
        <dbReference type="Proteomes" id="UP001238179"/>
    </source>
</evidence>
<sequence length="377" mass="41300">MHIAPWTLLAVLLGLWPAFGQAPLRLAFANRTRGALAAQPVYLTVTAQDDAGTFLRMDAGGAFHPCLPADNRVPAAGRLWCAYSFPLPAAVDLDTARDLRGGRIYLSVGAPLRLRVDPATGGLVQPDPANGEDPNGRTLFDWVEFALDRTGLYANTTCVDQFGLPITLEARDRDGTSAGPVGLEARRSDLVRDFAAAVPGPFRALVGDLRITAPGHAPEGPLRRHLDAYIRAMWERYRREPLVLTPDEGTFTGRVEPGGLFVFTRPGDPERYLIRAMPTTPEAFRCDGPLAQGCTLERVLGAQIAAMLNRHILETPSAWRDPSRYYAAEPANAYARFWHLRSLGGKAYAFPYDDVNDQAPLIHAAHPQELRIGFRVD</sequence>
<gene>
    <name evidence="2" type="ORF">METEAL_19160</name>
</gene>
<dbReference type="EMBL" id="AP027080">
    <property type="protein sequence ID" value="BDU72742.1"/>
    <property type="molecule type" value="Genomic_DNA"/>
</dbReference>
<dbReference type="KEGG" id="msil:METEAL_19160"/>
<dbReference type="PANTHER" id="PTHR38165">
    <property type="match status" value="1"/>
</dbReference>
<dbReference type="CDD" id="cd09214">
    <property type="entry name" value="GH64-like"/>
    <property type="match status" value="1"/>
</dbReference>
<dbReference type="Gene3D" id="2.60.110.10">
    <property type="entry name" value="Thaumatin"/>
    <property type="match status" value="1"/>
</dbReference>
<dbReference type="Proteomes" id="UP001238179">
    <property type="component" value="Chromosome"/>
</dbReference>
<dbReference type="InterPro" id="IPR037176">
    <property type="entry name" value="Osmotin/thaumatin-like_sf"/>
</dbReference>
<dbReference type="AlphaFoldDB" id="A0AA48K9W7"/>
<dbReference type="InterPro" id="IPR032477">
    <property type="entry name" value="Glyco_hydro_64"/>
</dbReference>
<accession>A0AA48K9W7</accession>
<protein>
    <submittedName>
        <fullName evidence="2">Hydrolase</fullName>
    </submittedName>
</protein>
<dbReference type="InterPro" id="IPR037398">
    <property type="entry name" value="Glyco_hydro_64_fam"/>
</dbReference>
<evidence type="ECO:0000259" key="1">
    <source>
        <dbReference type="PROSITE" id="PS52006"/>
    </source>
</evidence>
<dbReference type="Gene3D" id="3.30.920.50">
    <property type="entry name" value="Beta-1,3-glucanase, C-terminal domain"/>
    <property type="match status" value="1"/>
</dbReference>
<proteinExistence type="predicted"/>
<feature type="domain" description="GH64" evidence="1">
    <location>
        <begin position="21"/>
        <end position="374"/>
    </location>
</feature>
<dbReference type="InterPro" id="IPR042517">
    <property type="entry name" value="Glyco_hydro_64_N_2"/>
</dbReference>
<reference evidence="3" key="1">
    <citation type="journal article" date="2023" name="Int. J. Syst. Evol. Microbiol.">
        <title>Mesoterricola silvestris gen. nov., sp. nov., Mesoterricola sediminis sp. nov., Geothrix oryzae sp. nov., Geothrix edaphica sp. nov., Geothrix rubra sp. nov., and Geothrix limicola sp. nov., six novel members of Acidobacteriota isolated from soils.</title>
        <authorList>
            <person name="Itoh H."/>
            <person name="Sugisawa Y."/>
            <person name="Mise K."/>
            <person name="Xu Z."/>
            <person name="Kuniyasu M."/>
            <person name="Ushijima N."/>
            <person name="Kawano K."/>
            <person name="Kobayashi E."/>
            <person name="Shiratori Y."/>
            <person name="Masuda Y."/>
            <person name="Senoo K."/>
        </authorList>
    </citation>
    <scope>NUCLEOTIDE SEQUENCE [LARGE SCALE GENOMIC DNA]</scope>
    <source>
        <strain evidence="3">W79</strain>
    </source>
</reference>
<dbReference type="RefSeq" id="WP_316415655.1">
    <property type="nucleotide sequence ID" value="NZ_AP027080.1"/>
</dbReference>
<dbReference type="Pfam" id="PF16483">
    <property type="entry name" value="Glyco_hydro_64"/>
    <property type="match status" value="1"/>
</dbReference>
<dbReference type="PROSITE" id="PS52006">
    <property type="entry name" value="GH64"/>
    <property type="match status" value="1"/>
</dbReference>
<evidence type="ECO:0000313" key="2">
    <source>
        <dbReference type="EMBL" id="BDU72742.1"/>
    </source>
</evidence>
<name>A0AA48K9W7_9BACT</name>
<dbReference type="PANTHER" id="PTHR38165:SF1">
    <property type="entry name" value="GLUCANASE B"/>
    <property type="match status" value="1"/>
</dbReference>